<proteinExistence type="inferred from homology"/>
<dbReference type="EMBL" id="HBGA01139697">
    <property type="protein sequence ID" value="CAD9040169.1"/>
    <property type="molecule type" value="Transcribed_RNA"/>
</dbReference>
<keyword evidence="5" id="KW-0677">Repeat</keyword>
<evidence type="ECO:0000256" key="3">
    <source>
        <dbReference type="ARBA" id="ARBA00022448"/>
    </source>
</evidence>
<dbReference type="PRINTS" id="PR00784">
    <property type="entry name" value="MTUNCOUPLING"/>
</dbReference>
<evidence type="ECO:0000256" key="1">
    <source>
        <dbReference type="ARBA" id="ARBA00004141"/>
    </source>
</evidence>
<evidence type="ECO:0000256" key="4">
    <source>
        <dbReference type="ARBA" id="ARBA00022692"/>
    </source>
</evidence>
<keyword evidence="6" id="KW-1133">Transmembrane helix</keyword>
<name>A0A7S1NTI7_9EUGL</name>
<evidence type="ECO:0000256" key="5">
    <source>
        <dbReference type="ARBA" id="ARBA00022737"/>
    </source>
</evidence>
<reference evidence="10" key="1">
    <citation type="submission" date="2021-01" db="EMBL/GenBank/DDBJ databases">
        <authorList>
            <person name="Corre E."/>
            <person name="Pelletier E."/>
            <person name="Niang G."/>
            <person name="Scheremetjew M."/>
            <person name="Finn R."/>
            <person name="Kale V."/>
            <person name="Holt S."/>
            <person name="Cochrane G."/>
            <person name="Meng A."/>
            <person name="Brown T."/>
            <person name="Cohen L."/>
        </authorList>
    </citation>
    <scope>NUCLEOTIDE SEQUENCE</scope>
    <source>
        <strain evidence="10">NIES-381</strain>
    </source>
</reference>
<dbReference type="SUPFAM" id="SSF103506">
    <property type="entry name" value="Mitochondrial carrier"/>
    <property type="match status" value="1"/>
</dbReference>
<feature type="repeat" description="Solcar" evidence="8">
    <location>
        <begin position="205"/>
        <end position="296"/>
    </location>
</feature>
<gene>
    <name evidence="10" type="ORF">EGYM00392_LOCUS51335</name>
</gene>
<dbReference type="GO" id="GO:0055085">
    <property type="term" value="P:transmembrane transport"/>
    <property type="evidence" value="ECO:0007669"/>
    <property type="project" value="InterPro"/>
</dbReference>
<dbReference type="GO" id="GO:0016020">
    <property type="term" value="C:membrane"/>
    <property type="evidence" value="ECO:0007669"/>
    <property type="project" value="UniProtKB-SubCell"/>
</dbReference>
<organism evidence="10">
    <name type="scientific">Eutreptiella gymnastica</name>
    <dbReference type="NCBI Taxonomy" id="73025"/>
    <lineage>
        <taxon>Eukaryota</taxon>
        <taxon>Discoba</taxon>
        <taxon>Euglenozoa</taxon>
        <taxon>Euglenida</taxon>
        <taxon>Spirocuta</taxon>
        <taxon>Euglenophyceae</taxon>
        <taxon>Eutreptiales</taxon>
        <taxon>Eutreptiaceae</taxon>
        <taxon>Eutreptiella</taxon>
    </lineage>
</organism>
<dbReference type="PANTHER" id="PTHR45618">
    <property type="entry name" value="MITOCHONDRIAL DICARBOXYLATE CARRIER-RELATED"/>
    <property type="match status" value="1"/>
</dbReference>
<accession>A0A7S1NTI7</accession>
<dbReference type="InterPro" id="IPR050391">
    <property type="entry name" value="Mito_Metabolite_Transporter"/>
</dbReference>
<comment type="similarity">
    <text evidence="2 9">Belongs to the mitochondrial carrier (TC 2.A.29) family.</text>
</comment>
<dbReference type="Pfam" id="PF00153">
    <property type="entry name" value="Mito_carr"/>
    <property type="match status" value="3"/>
</dbReference>
<comment type="subcellular location">
    <subcellularLocation>
        <location evidence="1">Membrane</location>
        <topology evidence="1">Multi-pass membrane protein</topology>
    </subcellularLocation>
</comment>
<dbReference type="AlphaFoldDB" id="A0A7S1NTI7"/>
<evidence type="ECO:0000256" key="8">
    <source>
        <dbReference type="PROSITE-ProRule" id="PRU00282"/>
    </source>
</evidence>
<evidence type="ECO:0000313" key="10">
    <source>
        <dbReference type="EMBL" id="CAD9040169.1"/>
    </source>
</evidence>
<protein>
    <submittedName>
        <fullName evidence="10">Uncharacterized protein</fullName>
    </submittedName>
</protein>
<feature type="repeat" description="Solcar" evidence="8">
    <location>
        <begin position="105"/>
        <end position="197"/>
    </location>
</feature>
<evidence type="ECO:0000256" key="2">
    <source>
        <dbReference type="ARBA" id="ARBA00006375"/>
    </source>
</evidence>
<evidence type="ECO:0000256" key="6">
    <source>
        <dbReference type="ARBA" id="ARBA00022989"/>
    </source>
</evidence>
<evidence type="ECO:0000256" key="9">
    <source>
        <dbReference type="RuleBase" id="RU000488"/>
    </source>
</evidence>
<dbReference type="InterPro" id="IPR023395">
    <property type="entry name" value="MCP_dom_sf"/>
</dbReference>
<dbReference type="PROSITE" id="PS50920">
    <property type="entry name" value="SOLCAR"/>
    <property type="match status" value="3"/>
</dbReference>
<keyword evidence="4 8" id="KW-0812">Transmembrane</keyword>
<feature type="repeat" description="Solcar" evidence="8">
    <location>
        <begin position="4"/>
        <end position="95"/>
    </location>
</feature>
<evidence type="ECO:0000256" key="7">
    <source>
        <dbReference type="ARBA" id="ARBA00023136"/>
    </source>
</evidence>
<keyword evidence="7 8" id="KW-0472">Membrane</keyword>
<keyword evidence="3 9" id="KW-0813">Transport</keyword>
<dbReference type="Gene3D" id="1.50.40.10">
    <property type="entry name" value="Mitochondrial carrier domain"/>
    <property type="match status" value="1"/>
</dbReference>
<dbReference type="InterPro" id="IPR002067">
    <property type="entry name" value="MCP"/>
</dbReference>
<sequence>MESSSLYKGMFLGGTAASFAEVLTFPLDVVKTRMQVLTLDHSSGCKPYRGMADAFFTIFRSEGPRALFKGLPAALLRQVSYGSLRYGLYGPLKKNLAKMTKSEPDSFLTKVMSGTCAGTFAQAICNPTDLLKVRMQAAGLNLRSGYHTYDSSMAAAFQTIIRQEGILGLWKGVVPSVGRASVLGAAELSIYDETKSRLKASGLAEGFGLHVVSSMAAGFVATLASSPFDVAKSRMMNQPFGPDGRGLCYNGLGHCLVKSVQIEGLLCLWKGFVPSYARMGPRVVIVFVVMEQLRKLIDPSSAP</sequence>
<dbReference type="InterPro" id="IPR018108">
    <property type="entry name" value="MCP_transmembrane"/>
</dbReference>